<dbReference type="Proteomes" id="UP000649617">
    <property type="component" value="Unassembled WGS sequence"/>
</dbReference>
<proteinExistence type="predicted"/>
<keyword evidence="2" id="KW-1185">Reference proteome</keyword>
<evidence type="ECO:0000313" key="1">
    <source>
        <dbReference type="EMBL" id="CAE7533323.1"/>
    </source>
</evidence>
<reference evidence="1" key="1">
    <citation type="submission" date="2021-02" db="EMBL/GenBank/DDBJ databases">
        <authorList>
            <person name="Dougan E. K."/>
            <person name="Rhodes N."/>
            <person name="Thang M."/>
            <person name="Chan C."/>
        </authorList>
    </citation>
    <scope>NUCLEOTIDE SEQUENCE</scope>
</reference>
<gene>
    <name evidence="1" type="ORF">SPIL2461_LOCUS14062</name>
</gene>
<evidence type="ECO:0000313" key="2">
    <source>
        <dbReference type="Proteomes" id="UP000649617"/>
    </source>
</evidence>
<name>A0A812TI91_SYMPI</name>
<comment type="caution">
    <text evidence="1">The sequence shown here is derived from an EMBL/GenBank/DDBJ whole genome shotgun (WGS) entry which is preliminary data.</text>
</comment>
<dbReference type="EMBL" id="CAJNIZ010031890">
    <property type="protein sequence ID" value="CAE7533323.1"/>
    <property type="molecule type" value="Genomic_DNA"/>
</dbReference>
<protein>
    <submittedName>
        <fullName evidence="1">Uncharacterized protein</fullName>
    </submittedName>
</protein>
<dbReference type="AlphaFoldDB" id="A0A812TI91"/>
<sequence>MAHPRMDDAAYLTSLLAEWGAPATLQAALTAGGFNTLATVAFTAWMPLRAGCSAPITLTSCVWLRFAPAPHPPLSGKRSSDGTFLTRLTALCPQSLADAIAKIFGSAVSVGKEEIPFLQWEQLLPARLRHAWADTLRSTGLLPQILQRLGAPDKAAPLSDAELQPFLRALGNWLGVHSDAVWSKCLEITPGQPFRLNLWRILAEISNDPDSAFTDQLSAGVSLGVHCQLQPCTVMAPGLPPDVDPRALECCPCLLWTTSKVGLEKSLKGRRPRLVVDSSVSAVTENTVLPNRSCNPTLAHLRRCLPVGAAREDFTALVLDVSKAQRRIKIRPEDQGLLCFHRRDKLFQCLTLNFGARASSYYWARTAGLLCRVLRRIVYVNHGLDWLERRPHHIHGLFSFLRPTLAPLYSLQHAGQLVMAALTPDQWAALRPLLNADLLVTGSIGRPSVPVGSTLVRLARLPVSELSHIPAWLPESRRIWVQVSHRHTSSVLVTDEVCEVLALWKDFLHQSTCRQSILLSPAFQCEAFADACADSSSVGLGGYVKFPSGIKRFFQLAISRAALASLCPFFPSDGNPQHFIAAWELLAQPGVDDSCYAASGSS</sequence>
<accession>A0A812TI91</accession>
<organism evidence="1 2">
    <name type="scientific">Symbiodinium pilosum</name>
    <name type="common">Dinoflagellate</name>
    <dbReference type="NCBI Taxonomy" id="2952"/>
    <lineage>
        <taxon>Eukaryota</taxon>
        <taxon>Sar</taxon>
        <taxon>Alveolata</taxon>
        <taxon>Dinophyceae</taxon>
        <taxon>Suessiales</taxon>
        <taxon>Symbiodiniaceae</taxon>
        <taxon>Symbiodinium</taxon>
    </lineage>
</organism>
<dbReference type="OrthoDB" id="443543at2759"/>